<reference evidence="2 3" key="1">
    <citation type="submission" date="2018-06" db="EMBL/GenBank/DDBJ databases">
        <title>Genomic Encyclopedia of Archaeal and Bacterial Type Strains, Phase II (KMG-II): from individual species to whole genera.</title>
        <authorList>
            <person name="Goeker M."/>
        </authorList>
    </citation>
    <scope>NUCLEOTIDE SEQUENCE [LARGE SCALE GENOMIC DNA]</scope>
    <source>
        <strain evidence="2 3">ATCC BAA-1881</strain>
    </source>
</reference>
<dbReference type="Gene3D" id="3.10.180.10">
    <property type="entry name" value="2,3-Dihydroxybiphenyl 1,2-Dioxygenase, domain 1"/>
    <property type="match status" value="2"/>
</dbReference>
<dbReference type="PANTHER" id="PTHR40265">
    <property type="entry name" value="BLL2707 PROTEIN"/>
    <property type="match status" value="1"/>
</dbReference>
<accession>A0A326UBF1</accession>
<dbReference type="InterPro" id="IPR029068">
    <property type="entry name" value="Glyas_Bleomycin-R_OHBP_Dase"/>
</dbReference>
<dbReference type="RefSeq" id="WP_111319930.1">
    <property type="nucleotide sequence ID" value="NZ_BIFX01000001.1"/>
</dbReference>
<dbReference type="SUPFAM" id="SSF54593">
    <property type="entry name" value="Glyoxalase/Bleomycin resistance protein/Dihydroxybiphenyl dioxygenase"/>
    <property type="match status" value="2"/>
</dbReference>
<proteinExistence type="predicted"/>
<evidence type="ECO:0000313" key="2">
    <source>
        <dbReference type="EMBL" id="PZW34410.1"/>
    </source>
</evidence>
<evidence type="ECO:0000313" key="3">
    <source>
        <dbReference type="Proteomes" id="UP000248806"/>
    </source>
</evidence>
<evidence type="ECO:0000259" key="1">
    <source>
        <dbReference type="Pfam" id="PF13468"/>
    </source>
</evidence>
<gene>
    <name evidence="2" type="ORF">EI42_01247</name>
</gene>
<feature type="domain" description="Glyoxalase-like" evidence="1">
    <location>
        <begin position="5"/>
        <end position="186"/>
    </location>
</feature>
<organism evidence="2 3">
    <name type="scientific">Thermosporothrix hazakensis</name>
    <dbReference type="NCBI Taxonomy" id="644383"/>
    <lineage>
        <taxon>Bacteria</taxon>
        <taxon>Bacillati</taxon>
        <taxon>Chloroflexota</taxon>
        <taxon>Ktedonobacteria</taxon>
        <taxon>Ktedonobacterales</taxon>
        <taxon>Thermosporotrichaceae</taxon>
        <taxon>Thermosporothrix</taxon>
    </lineage>
</organism>
<sequence>MPTRFDHLVIAVRDLDAAIRQYRQLGFEVRYGGRHTGRGTHNAIIRFGLDYIELLSVYNKAEALASGHRGSRLLEILEKHEEILLGFALATNDITREAEQFRKTELFAGEPFPMERLLPDGHLLAWRLFIPGGTAWRRPWPFLFQWDTSDTQRLQLEQPTAQPNGASHWSRVAVAVATGQPTIDLYRQQLGLKQLESIDVTQQVASCTTFRSGTGNIDLLISRGEGPLHHMLDRCGEGPVAFSLTVDDLAYTRHFLTQSNIPFEHDATGAHVIRLTPQAGVPFYLYLAGPDADFAHHAVFQPLAY</sequence>
<dbReference type="Pfam" id="PF13468">
    <property type="entry name" value="Glyoxalase_3"/>
    <property type="match status" value="1"/>
</dbReference>
<comment type="caution">
    <text evidence="2">The sequence shown here is derived from an EMBL/GenBank/DDBJ whole genome shotgun (WGS) entry which is preliminary data.</text>
</comment>
<dbReference type="EMBL" id="QKUF01000002">
    <property type="protein sequence ID" value="PZW34410.1"/>
    <property type="molecule type" value="Genomic_DNA"/>
</dbReference>
<keyword evidence="3" id="KW-1185">Reference proteome</keyword>
<dbReference type="PANTHER" id="PTHR40265:SF1">
    <property type="entry name" value="GLYOXALASE-LIKE DOMAIN-CONTAINING PROTEIN"/>
    <property type="match status" value="1"/>
</dbReference>
<dbReference type="OrthoDB" id="9111355at2"/>
<name>A0A326UBF1_THEHA</name>
<dbReference type="InterPro" id="IPR025870">
    <property type="entry name" value="Glyoxalase-like_dom"/>
</dbReference>
<protein>
    <submittedName>
        <fullName evidence="2">Glyoxalase-like protein</fullName>
    </submittedName>
</protein>
<dbReference type="AlphaFoldDB" id="A0A326UBF1"/>
<dbReference type="Proteomes" id="UP000248806">
    <property type="component" value="Unassembled WGS sequence"/>
</dbReference>